<protein>
    <submittedName>
        <fullName evidence="1">Uncharacterized protein</fullName>
    </submittedName>
</protein>
<evidence type="ECO:0000313" key="1">
    <source>
        <dbReference type="EnsemblPlants" id="MELO3C025698.2.1"/>
    </source>
</evidence>
<dbReference type="EnsemblPlants" id="MELO3C025698.2.1">
    <property type="protein sequence ID" value="MELO3C025698.2.1"/>
    <property type="gene ID" value="MELO3C025698.2"/>
</dbReference>
<sequence length="56" mass="6170">MKLRIDSAGKQGDENEYIRVIFLIFGGAIPPELYRFSGAGWGSIGSAPEMKPQKEL</sequence>
<accession>A0A9I9DZM9</accession>
<name>A0A9I9DZM9_CUCME</name>
<organism evidence="1">
    <name type="scientific">Cucumis melo</name>
    <name type="common">Muskmelon</name>
    <dbReference type="NCBI Taxonomy" id="3656"/>
    <lineage>
        <taxon>Eukaryota</taxon>
        <taxon>Viridiplantae</taxon>
        <taxon>Streptophyta</taxon>
        <taxon>Embryophyta</taxon>
        <taxon>Tracheophyta</taxon>
        <taxon>Spermatophyta</taxon>
        <taxon>Magnoliopsida</taxon>
        <taxon>eudicotyledons</taxon>
        <taxon>Gunneridae</taxon>
        <taxon>Pentapetalae</taxon>
        <taxon>rosids</taxon>
        <taxon>fabids</taxon>
        <taxon>Cucurbitales</taxon>
        <taxon>Cucurbitaceae</taxon>
        <taxon>Benincaseae</taxon>
        <taxon>Cucumis</taxon>
    </lineage>
</organism>
<dbReference type="Gramene" id="MELO3C025698.2.1">
    <property type="protein sequence ID" value="MELO3C025698.2.1"/>
    <property type="gene ID" value="MELO3C025698.2"/>
</dbReference>
<proteinExistence type="predicted"/>
<dbReference type="AlphaFoldDB" id="A0A9I9DZM9"/>
<reference evidence="1" key="1">
    <citation type="submission" date="2023-03" db="UniProtKB">
        <authorList>
            <consortium name="EnsemblPlants"/>
        </authorList>
    </citation>
    <scope>IDENTIFICATION</scope>
</reference>